<dbReference type="Gene3D" id="3.20.20.140">
    <property type="entry name" value="Metal-dependent hydrolases"/>
    <property type="match status" value="1"/>
</dbReference>
<gene>
    <name evidence="5" type="ORF">SAMN04488116_1145</name>
</gene>
<dbReference type="InterPro" id="IPR016195">
    <property type="entry name" value="Pol/histidinol_Pase-like"/>
</dbReference>
<evidence type="ECO:0000256" key="1">
    <source>
        <dbReference type="ARBA" id="ARBA00005750"/>
    </source>
</evidence>
<comment type="catalytic activity">
    <reaction evidence="4">
        <text>O-phospho-L-tyrosyl-[protein] + H2O = L-tyrosyl-[protein] + phosphate</text>
        <dbReference type="Rhea" id="RHEA:10684"/>
        <dbReference type="Rhea" id="RHEA-COMP:10136"/>
        <dbReference type="Rhea" id="RHEA-COMP:20101"/>
        <dbReference type="ChEBI" id="CHEBI:15377"/>
        <dbReference type="ChEBI" id="CHEBI:43474"/>
        <dbReference type="ChEBI" id="CHEBI:46858"/>
        <dbReference type="ChEBI" id="CHEBI:61978"/>
        <dbReference type="EC" id="3.1.3.48"/>
    </reaction>
</comment>
<sequence length="247" mass="28721">MFSFFQRKIYLVDYLHGFVDMHNHILHGIDDGAKTIEDSIDLIKGFSEFGVTNFICTPHIMHNYYPNTRETIVQSFKALENELEKLGMTHINIDFAAEHMIDDNFEHILENHEVIPLRKEYLLIEMSYLQPSINFNNAISEITAQRFYPILAHPERYAYFHQESGIYETLKNQGILFQLNLLSLTSEAYGSSVQKCALRLLEKGLVNFVSSDIHNSRQLQKLKDIKLSNTELNLILPILENTIDSFY</sequence>
<evidence type="ECO:0000313" key="5">
    <source>
        <dbReference type="EMBL" id="SHG35883.1"/>
    </source>
</evidence>
<evidence type="ECO:0000256" key="4">
    <source>
        <dbReference type="ARBA" id="ARBA00051722"/>
    </source>
</evidence>
<evidence type="ECO:0000256" key="3">
    <source>
        <dbReference type="ARBA" id="ARBA00022801"/>
    </source>
</evidence>
<dbReference type="InterPro" id="IPR016667">
    <property type="entry name" value="Caps_polysacc_synth_CpsB/CapC"/>
</dbReference>
<dbReference type="GO" id="GO:0030145">
    <property type="term" value="F:manganese ion binding"/>
    <property type="evidence" value="ECO:0007669"/>
    <property type="project" value="InterPro"/>
</dbReference>
<dbReference type="SUPFAM" id="SSF89550">
    <property type="entry name" value="PHP domain-like"/>
    <property type="match status" value="1"/>
</dbReference>
<dbReference type="STRING" id="570519.SAMN04488116_1145"/>
<name>A0A1M5J791_9FLAO</name>
<dbReference type="AlphaFoldDB" id="A0A1M5J791"/>
<evidence type="ECO:0000256" key="2">
    <source>
        <dbReference type="ARBA" id="ARBA00013064"/>
    </source>
</evidence>
<protein>
    <recommendedName>
        <fullName evidence="2">protein-tyrosine-phosphatase</fullName>
        <ecNumber evidence="2">3.1.3.48</ecNumber>
    </recommendedName>
</protein>
<proteinExistence type="inferred from homology"/>
<comment type="similarity">
    <text evidence="1">Belongs to the metallo-dependent hydrolases superfamily. CpsB/CapC family.</text>
</comment>
<dbReference type="RefSeq" id="WP_073176961.1">
    <property type="nucleotide sequence ID" value="NZ_FQWL01000001.1"/>
</dbReference>
<dbReference type="PANTHER" id="PTHR39181">
    <property type="entry name" value="TYROSINE-PROTEIN PHOSPHATASE YWQE"/>
    <property type="match status" value="1"/>
</dbReference>
<dbReference type="Proteomes" id="UP000184532">
    <property type="component" value="Unassembled WGS sequence"/>
</dbReference>
<dbReference type="EC" id="3.1.3.48" evidence="2"/>
<organism evidence="5 6">
    <name type="scientific">Flagellimonas flava</name>
    <dbReference type="NCBI Taxonomy" id="570519"/>
    <lineage>
        <taxon>Bacteria</taxon>
        <taxon>Pseudomonadati</taxon>
        <taxon>Bacteroidota</taxon>
        <taxon>Flavobacteriia</taxon>
        <taxon>Flavobacteriales</taxon>
        <taxon>Flavobacteriaceae</taxon>
        <taxon>Flagellimonas</taxon>
    </lineage>
</organism>
<evidence type="ECO:0000313" key="6">
    <source>
        <dbReference type="Proteomes" id="UP000184532"/>
    </source>
</evidence>
<dbReference type="PANTHER" id="PTHR39181:SF1">
    <property type="entry name" value="TYROSINE-PROTEIN PHOSPHATASE YWQE"/>
    <property type="match status" value="1"/>
</dbReference>
<dbReference type="Pfam" id="PF19567">
    <property type="entry name" value="CpsB_CapC"/>
    <property type="match status" value="1"/>
</dbReference>
<accession>A0A1M5J791</accession>
<keyword evidence="3" id="KW-0378">Hydrolase</keyword>
<dbReference type="OrthoDB" id="9788539at2"/>
<keyword evidence="6" id="KW-1185">Reference proteome</keyword>
<reference evidence="6" key="1">
    <citation type="submission" date="2016-11" db="EMBL/GenBank/DDBJ databases">
        <authorList>
            <person name="Varghese N."/>
            <person name="Submissions S."/>
        </authorList>
    </citation>
    <scope>NUCLEOTIDE SEQUENCE [LARGE SCALE GENOMIC DNA]</scope>
    <source>
        <strain evidence="6">DSM 22638</strain>
    </source>
</reference>
<dbReference type="EMBL" id="FQWL01000001">
    <property type="protein sequence ID" value="SHG35883.1"/>
    <property type="molecule type" value="Genomic_DNA"/>
</dbReference>
<dbReference type="PIRSF" id="PIRSF016557">
    <property type="entry name" value="Caps_synth_CpsB"/>
    <property type="match status" value="1"/>
</dbReference>
<dbReference type="GO" id="GO:0004725">
    <property type="term" value="F:protein tyrosine phosphatase activity"/>
    <property type="evidence" value="ECO:0007669"/>
    <property type="project" value="UniProtKB-EC"/>
</dbReference>